<keyword evidence="3" id="KW-1185">Reference proteome</keyword>
<feature type="transmembrane region" description="Helical" evidence="1">
    <location>
        <begin position="85"/>
        <end position="104"/>
    </location>
</feature>
<keyword evidence="1" id="KW-0472">Membrane</keyword>
<evidence type="ECO:0000313" key="2">
    <source>
        <dbReference type="EMBL" id="AFZ66252.1"/>
    </source>
</evidence>
<organism evidence="2 3">
    <name type="scientific">Deinococcus peraridilitoris (strain DSM 19664 / LMG 22246 / CIP 109416 / KR-200)</name>
    <dbReference type="NCBI Taxonomy" id="937777"/>
    <lineage>
        <taxon>Bacteria</taxon>
        <taxon>Thermotogati</taxon>
        <taxon>Deinococcota</taxon>
        <taxon>Deinococci</taxon>
        <taxon>Deinococcales</taxon>
        <taxon>Deinococcaceae</taxon>
        <taxon>Deinococcus</taxon>
    </lineage>
</organism>
<keyword evidence="1" id="KW-1133">Transmembrane helix</keyword>
<name>K9ZZA3_DEIPD</name>
<gene>
    <name evidence="2" type="ordered locus">Deipe_0665</name>
</gene>
<dbReference type="KEGG" id="dpd:Deipe_0665"/>
<dbReference type="EMBL" id="CP003382">
    <property type="protein sequence ID" value="AFZ66252.1"/>
    <property type="molecule type" value="Genomic_DNA"/>
</dbReference>
<dbReference type="HOGENOM" id="CLU_1701375_0_0_0"/>
<evidence type="ECO:0000256" key="1">
    <source>
        <dbReference type="SAM" id="Phobius"/>
    </source>
</evidence>
<dbReference type="Proteomes" id="UP000010467">
    <property type="component" value="Chromosome"/>
</dbReference>
<feature type="transmembrane region" description="Helical" evidence="1">
    <location>
        <begin position="54"/>
        <end position="73"/>
    </location>
</feature>
<dbReference type="AlphaFoldDB" id="K9ZZA3"/>
<reference evidence="3" key="1">
    <citation type="submission" date="2012-03" db="EMBL/GenBank/DDBJ databases">
        <title>Complete sequence of chromosome of Deinococcus peraridilitoris DSM 19664.</title>
        <authorList>
            <person name="Lucas S."/>
            <person name="Copeland A."/>
            <person name="Lapidus A."/>
            <person name="Glavina del Rio T."/>
            <person name="Dalin E."/>
            <person name="Tice H."/>
            <person name="Bruce D."/>
            <person name="Goodwin L."/>
            <person name="Pitluck S."/>
            <person name="Peters L."/>
            <person name="Mikhailova N."/>
            <person name="Lu M."/>
            <person name="Kyrpides N."/>
            <person name="Mavromatis K."/>
            <person name="Ivanova N."/>
            <person name="Brettin T."/>
            <person name="Detter J.C."/>
            <person name="Han C."/>
            <person name="Larimer F."/>
            <person name="Land M."/>
            <person name="Hauser L."/>
            <person name="Markowitz V."/>
            <person name="Cheng J.-F."/>
            <person name="Hugenholtz P."/>
            <person name="Woyke T."/>
            <person name="Wu D."/>
            <person name="Pukall R."/>
            <person name="Steenblock K."/>
            <person name="Brambilla E."/>
            <person name="Klenk H.-P."/>
            <person name="Eisen J.A."/>
        </authorList>
    </citation>
    <scope>NUCLEOTIDE SEQUENCE [LARGE SCALE GENOMIC DNA]</scope>
    <source>
        <strain evidence="3">DSM 19664 / LMG 22246 / CIP 109416 / KR-200</strain>
    </source>
</reference>
<evidence type="ECO:0000313" key="3">
    <source>
        <dbReference type="Proteomes" id="UP000010467"/>
    </source>
</evidence>
<feature type="transmembrane region" description="Helical" evidence="1">
    <location>
        <begin position="124"/>
        <end position="149"/>
    </location>
</feature>
<keyword evidence="1" id="KW-0812">Transmembrane</keyword>
<dbReference type="OrthoDB" id="75695at2"/>
<dbReference type="STRING" id="937777.Deipe_0665"/>
<dbReference type="RefSeq" id="WP_015234562.1">
    <property type="nucleotide sequence ID" value="NC_019793.1"/>
</dbReference>
<accession>K9ZZA3</accession>
<sequence length="154" mass="16612">MIRIARTVKAGILGALAMEAFAFAAHQSGLSRLSMSRYEGSMVTRRTDGLSSRLSGIGAHLLLSMLIALPYAAILERVRSRPPAFGAQLGLVHWLIASLVLPGLDARNHTVQDGRTPALRRFALGYGPGSVMMFLLGHLLYGAVVAHFYQSDSH</sequence>
<protein>
    <submittedName>
        <fullName evidence="2">Uncharacterized protein</fullName>
    </submittedName>
</protein>
<dbReference type="PATRIC" id="fig|937777.3.peg.669"/>
<proteinExistence type="predicted"/>